<protein>
    <recommendedName>
        <fullName evidence="3">GrpB family protein</fullName>
    </recommendedName>
</protein>
<dbReference type="InterPro" id="IPR007344">
    <property type="entry name" value="GrpB/CoaE"/>
</dbReference>
<gene>
    <name evidence="1" type="ordered locus">Cfla_0204</name>
</gene>
<dbReference type="Gene3D" id="3.30.460.10">
    <property type="entry name" value="Beta Polymerase, domain 2"/>
    <property type="match status" value="1"/>
</dbReference>
<dbReference type="Pfam" id="PF04229">
    <property type="entry name" value="GrpB"/>
    <property type="match status" value="1"/>
</dbReference>
<dbReference type="InterPro" id="IPR043519">
    <property type="entry name" value="NT_sf"/>
</dbReference>
<dbReference type="eggNOG" id="COG2320">
    <property type="taxonomic scope" value="Bacteria"/>
</dbReference>
<dbReference type="HOGENOM" id="CLU_086407_2_0_11"/>
<evidence type="ECO:0008006" key="3">
    <source>
        <dbReference type="Google" id="ProtNLM"/>
    </source>
</evidence>
<dbReference type="PANTHER" id="PTHR34822">
    <property type="entry name" value="GRPB DOMAIN PROTEIN (AFU_ORTHOLOGUE AFUA_1G01530)"/>
    <property type="match status" value="1"/>
</dbReference>
<dbReference type="STRING" id="446466.Cfla_0204"/>
<sequence>MRVFVVPYDECWPSAFESVRRELVAALAPGTVSAIEHVGSTAVPGLPAKPVIDVDVVADEAQLAGVIAALCAAGYVHRGERGIPGRHAFESPPHGVPRHVYVCVEGCLALRNHLAVRDVLRNDPLLRAEYAAVKEALAGRDLASVEEYVAGKTAVLQQVLKASGMTAHELESVASMNA</sequence>
<dbReference type="OrthoDB" id="9799092at2"/>
<organism evidence="1 2">
    <name type="scientific">Cellulomonas flavigena (strain ATCC 482 / DSM 20109 / BCRC 11376 / JCM 18109 / NBRC 3775 / NCIMB 8073 / NRS 134)</name>
    <dbReference type="NCBI Taxonomy" id="446466"/>
    <lineage>
        <taxon>Bacteria</taxon>
        <taxon>Bacillati</taxon>
        <taxon>Actinomycetota</taxon>
        <taxon>Actinomycetes</taxon>
        <taxon>Micrococcales</taxon>
        <taxon>Cellulomonadaceae</taxon>
        <taxon>Cellulomonas</taxon>
    </lineage>
</organism>
<dbReference type="SUPFAM" id="SSF81301">
    <property type="entry name" value="Nucleotidyltransferase"/>
    <property type="match status" value="1"/>
</dbReference>
<dbReference type="Proteomes" id="UP000000849">
    <property type="component" value="Chromosome"/>
</dbReference>
<name>D5UGE0_CELFN</name>
<dbReference type="KEGG" id="cfl:Cfla_0204"/>
<dbReference type="RefSeq" id="WP_013115457.1">
    <property type="nucleotide sequence ID" value="NC_014151.1"/>
</dbReference>
<reference evidence="1 2" key="1">
    <citation type="journal article" date="2010" name="Stand. Genomic Sci.">
        <title>Complete genome sequence of Cellulomonas flavigena type strain (134).</title>
        <authorList>
            <person name="Abt B."/>
            <person name="Foster B."/>
            <person name="Lapidus A."/>
            <person name="Clum A."/>
            <person name="Sun H."/>
            <person name="Pukall R."/>
            <person name="Lucas S."/>
            <person name="Glavina Del Rio T."/>
            <person name="Nolan M."/>
            <person name="Tice H."/>
            <person name="Cheng J.F."/>
            <person name="Pitluck S."/>
            <person name="Liolios K."/>
            <person name="Ivanova N."/>
            <person name="Mavromatis K."/>
            <person name="Ovchinnikova G."/>
            <person name="Pati A."/>
            <person name="Goodwin L."/>
            <person name="Chen A."/>
            <person name="Palaniappan K."/>
            <person name="Land M."/>
            <person name="Hauser L."/>
            <person name="Chang Y.J."/>
            <person name="Jeffries C.D."/>
            <person name="Rohde M."/>
            <person name="Goker M."/>
            <person name="Woyke T."/>
            <person name="Bristow J."/>
            <person name="Eisen J.A."/>
            <person name="Markowitz V."/>
            <person name="Hugenholtz P."/>
            <person name="Kyrpides N.C."/>
            <person name="Klenk H.P."/>
        </authorList>
    </citation>
    <scope>NUCLEOTIDE SEQUENCE [LARGE SCALE GENOMIC DNA]</scope>
    <source>
        <strain evidence="2">ATCC 482 / DSM 20109 / BCRC 11376 / JCM 18109 / NBRC 3775 / NCIMB 8073 / NRS 134</strain>
    </source>
</reference>
<evidence type="ECO:0000313" key="2">
    <source>
        <dbReference type="Proteomes" id="UP000000849"/>
    </source>
</evidence>
<accession>D5UGE0</accession>
<dbReference type="EMBL" id="CP001964">
    <property type="protein sequence ID" value="ADG73123.1"/>
    <property type="molecule type" value="Genomic_DNA"/>
</dbReference>
<evidence type="ECO:0000313" key="1">
    <source>
        <dbReference type="EMBL" id="ADG73123.1"/>
    </source>
</evidence>
<keyword evidence="2" id="KW-1185">Reference proteome</keyword>
<dbReference type="AlphaFoldDB" id="D5UGE0"/>
<proteinExistence type="predicted"/>
<dbReference type="PANTHER" id="PTHR34822:SF1">
    <property type="entry name" value="GRPB FAMILY PROTEIN"/>
    <property type="match status" value="1"/>
</dbReference>